<dbReference type="PANTHER" id="PTHR48003:SF3">
    <property type="entry name" value="LEUCINE-RICH REPEAT PROTEIN KINASE FAMILY PROTEIN"/>
    <property type="match status" value="1"/>
</dbReference>
<sequence>MQSICFVLLLLVEITVGKLDIKALVELKKGIQKDPSGKVLISWDPKSLASDGCPEDWFGIGCIDGRVTSITLNDLGLVREFHFPAVAGLQMLHNLSISNNQFSGIISKEVGLIESLESLDLSRNLFTGSIPSQLTSLKNLALLSLSSNNMDGEIPSDFTGLELLKYLDLHSNDFSGDVMGLLAQLGGVMYVDLSNNDFSGSLDLGIGTSDFISSIQYLNISHNNLTGELFPHDGMPYFDSLEVFDANNNHFVGNVPSFTFIVSLRVIKLSDNQLSGSLPQGLLQESSMVLSELDLSLNQIEGMLVLRHCYSYNVLPEFNGVFGQTIFRFIFDCV</sequence>
<evidence type="ECO:0000256" key="6">
    <source>
        <dbReference type="SAM" id="SignalP"/>
    </source>
</evidence>
<protein>
    <recommendedName>
        <fullName evidence="7">Leucine-rich repeat-containing N-terminal plant-type domain-containing protein</fullName>
    </recommendedName>
</protein>
<dbReference type="SUPFAM" id="SSF52058">
    <property type="entry name" value="L domain-like"/>
    <property type="match status" value="1"/>
</dbReference>
<dbReference type="EMBL" id="OU503057">
    <property type="protein sequence ID" value="CAI9785815.1"/>
    <property type="molecule type" value="Genomic_DNA"/>
</dbReference>
<comment type="subcellular location">
    <subcellularLocation>
        <location evidence="1">Membrane</location>
    </subcellularLocation>
</comment>
<evidence type="ECO:0000313" key="9">
    <source>
        <dbReference type="Proteomes" id="UP000834106"/>
    </source>
</evidence>
<evidence type="ECO:0000256" key="4">
    <source>
        <dbReference type="ARBA" id="ARBA00022737"/>
    </source>
</evidence>
<dbReference type="InterPro" id="IPR013210">
    <property type="entry name" value="LRR_N_plant-typ"/>
</dbReference>
<evidence type="ECO:0000256" key="1">
    <source>
        <dbReference type="ARBA" id="ARBA00004370"/>
    </source>
</evidence>
<gene>
    <name evidence="8" type="ORF">FPE_LOCUS33245</name>
</gene>
<dbReference type="Proteomes" id="UP000834106">
    <property type="component" value="Chromosome 22"/>
</dbReference>
<evidence type="ECO:0000259" key="7">
    <source>
        <dbReference type="Pfam" id="PF08263"/>
    </source>
</evidence>
<reference evidence="8" key="1">
    <citation type="submission" date="2023-05" db="EMBL/GenBank/DDBJ databases">
        <authorList>
            <person name="Huff M."/>
        </authorList>
    </citation>
    <scope>NUCLEOTIDE SEQUENCE</scope>
</reference>
<dbReference type="InterPro" id="IPR032675">
    <property type="entry name" value="LRR_dom_sf"/>
</dbReference>
<evidence type="ECO:0000313" key="8">
    <source>
        <dbReference type="EMBL" id="CAI9785815.1"/>
    </source>
</evidence>
<keyword evidence="5" id="KW-0472">Membrane</keyword>
<proteinExistence type="predicted"/>
<dbReference type="Pfam" id="PF13855">
    <property type="entry name" value="LRR_8"/>
    <property type="match status" value="1"/>
</dbReference>
<feature type="domain" description="Leucine-rich repeat-containing N-terminal plant-type" evidence="7">
    <location>
        <begin position="20"/>
        <end position="62"/>
    </location>
</feature>
<evidence type="ECO:0000256" key="5">
    <source>
        <dbReference type="ARBA" id="ARBA00023136"/>
    </source>
</evidence>
<evidence type="ECO:0000256" key="3">
    <source>
        <dbReference type="ARBA" id="ARBA00022729"/>
    </source>
</evidence>
<keyword evidence="3 6" id="KW-0732">Signal</keyword>
<accession>A0AAD2EFD1</accession>
<dbReference type="Gene3D" id="3.80.10.10">
    <property type="entry name" value="Ribonuclease Inhibitor"/>
    <property type="match status" value="2"/>
</dbReference>
<keyword evidence="2" id="KW-0433">Leucine-rich repeat</keyword>
<dbReference type="GO" id="GO:0016020">
    <property type="term" value="C:membrane"/>
    <property type="evidence" value="ECO:0007669"/>
    <property type="project" value="UniProtKB-SubCell"/>
</dbReference>
<dbReference type="AlphaFoldDB" id="A0AAD2EFD1"/>
<dbReference type="FunFam" id="3.80.10.10:FF:000400">
    <property type="entry name" value="Nuclear pore complex protein NUP107"/>
    <property type="match status" value="1"/>
</dbReference>
<dbReference type="InterPro" id="IPR053059">
    <property type="entry name" value="Inactive_SerThr-Kinase_ABA"/>
</dbReference>
<evidence type="ECO:0000256" key="2">
    <source>
        <dbReference type="ARBA" id="ARBA00022614"/>
    </source>
</evidence>
<dbReference type="InterPro" id="IPR001611">
    <property type="entry name" value="Leu-rich_rpt"/>
</dbReference>
<dbReference type="PANTHER" id="PTHR48003">
    <property type="entry name" value="OS07G0626500 PROTEIN"/>
    <property type="match status" value="1"/>
</dbReference>
<dbReference type="Pfam" id="PF00560">
    <property type="entry name" value="LRR_1"/>
    <property type="match status" value="3"/>
</dbReference>
<keyword evidence="4" id="KW-0677">Repeat</keyword>
<name>A0AAD2EFD1_9LAMI</name>
<keyword evidence="9" id="KW-1185">Reference proteome</keyword>
<dbReference type="Pfam" id="PF08263">
    <property type="entry name" value="LRRNT_2"/>
    <property type="match status" value="1"/>
</dbReference>
<organism evidence="8 9">
    <name type="scientific">Fraxinus pennsylvanica</name>
    <dbReference type="NCBI Taxonomy" id="56036"/>
    <lineage>
        <taxon>Eukaryota</taxon>
        <taxon>Viridiplantae</taxon>
        <taxon>Streptophyta</taxon>
        <taxon>Embryophyta</taxon>
        <taxon>Tracheophyta</taxon>
        <taxon>Spermatophyta</taxon>
        <taxon>Magnoliopsida</taxon>
        <taxon>eudicotyledons</taxon>
        <taxon>Gunneridae</taxon>
        <taxon>Pentapetalae</taxon>
        <taxon>asterids</taxon>
        <taxon>lamiids</taxon>
        <taxon>Lamiales</taxon>
        <taxon>Oleaceae</taxon>
        <taxon>Oleeae</taxon>
        <taxon>Fraxinus</taxon>
    </lineage>
</organism>
<feature type="chain" id="PRO_5042279776" description="Leucine-rich repeat-containing N-terminal plant-type domain-containing protein" evidence="6">
    <location>
        <begin position="18"/>
        <end position="334"/>
    </location>
</feature>
<feature type="signal peptide" evidence="6">
    <location>
        <begin position="1"/>
        <end position="17"/>
    </location>
</feature>